<dbReference type="EMBL" id="JAWWZK010000181">
    <property type="protein sequence ID" value="MDX5038936.1"/>
    <property type="molecule type" value="Genomic_DNA"/>
</dbReference>
<organism evidence="1 2">
    <name type="scientific">Streptococcus suis</name>
    <dbReference type="NCBI Taxonomy" id="1307"/>
    <lineage>
        <taxon>Bacteria</taxon>
        <taxon>Bacillati</taxon>
        <taxon>Bacillota</taxon>
        <taxon>Bacilli</taxon>
        <taxon>Lactobacillales</taxon>
        <taxon>Streptococcaceae</taxon>
        <taxon>Streptococcus</taxon>
    </lineage>
</organism>
<proteinExistence type="predicted"/>
<dbReference type="AlphaFoldDB" id="A0AAW9DIN8"/>
<feature type="non-terminal residue" evidence="1">
    <location>
        <position position="154"/>
    </location>
</feature>
<protein>
    <submittedName>
        <fullName evidence="1">Transposase</fullName>
    </submittedName>
</protein>
<sequence length="154" mass="18012">MDKICQDSQKRYHFSFHLDTILSRLLYGRILFPSSKRSTAHFSKTLLEPKTLELQHLYRGLEIIAKETDFIQEQLYKNSAALSSRKTDVLYYDCTNFYFEDEEGQLRQYGYSKEHRPNPIVQMGLFMDSQGIPLAFSITPGNTNEQTTMKPLEK</sequence>
<reference evidence="1" key="1">
    <citation type="submission" date="2023-11" db="EMBL/GenBank/DDBJ databases">
        <title>Antimicrobial resistance in invasive Streptococcus suis isolated in Spain and the associated genetic mechanisms.</title>
        <authorList>
            <person name="Uruen C."/>
            <person name="Arenas J.A."/>
        </authorList>
    </citation>
    <scope>NUCLEOTIDE SEQUENCE</scope>
    <source>
        <strain evidence="1">Ss_70</strain>
    </source>
</reference>
<comment type="caution">
    <text evidence="1">The sequence shown here is derived from an EMBL/GenBank/DDBJ whole genome shotgun (WGS) entry which is preliminary data.</text>
</comment>
<name>A0AAW9DIN8_STRSU</name>
<evidence type="ECO:0000313" key="1">
    <source>
        <dbReference type="EMBL" id="MDX5038936.1"/>
    </source>
</evidence>
<evidence type="ECO:0000313" key="2">
    <source>
        <dbReference type="Proteomes" id="UP001270004"/>
    </source>
</evidence>
<accession>A0AAW9DIN8</accession>
<gene>
    <name evidence="1" type="ORF">SHY70_11790</name>
</gene>
<dbReference type="Proteomes" id="UP001270004">
    <property type="component" value="Unassembled WGS sequence"/>
</dbReference>